<dbReference type="CDD" id="cd06222">
    <property type="entry name" value="RNase_H_like"/>
    <property type="match status" value="1"/>
</dbReference>
<evidence type="ECO:0008006" key="5">
    <source>
        <dbReference type="Google" id="ProtNLM"/>
    </source>
</evidence>
<dbReference type="GO" id="GO:0003676">
    <property type="term" value="F:nucleic acid binding"/>
    <property type="evidence" value="ECO:0007669"/>
    <property type="project" value="InterPro"/>
</dbReference>
<name>A0AAV2EPZ5_9ROSI</name>
<dbReference type="InterPro" id="IPR026960">
    <property type="entry name" value="RVT-Znf"/>
</dbReference>
<gene>
    <name evidence="3" type="ORF">LTRI10_LOCUS28735</name>
</gene>
<dbReference type="PANTHER" id="PTHR47074:SF11">
    <property type="entry name" value="REVERSE TRANSCRIPTASE-LIKE PROTEIN"/>
    <property type="match status" value="1"/>
</dbReference>
<evidence type="ECO:0000313" key="3">
    <source>
        <dbReference type="EMBL" id="CAL1387772.1"/>
    </source>
</evidence>
<evidence type="ECO:0000259" key="1">
    <source>
        <dbReference type="Pfam" id="PF13456"/>
    </source>
</evidence>
<dbReference type="AlphaFoldDB" id="A0AAV2EPZ5"/>
<sequence length="314" mass="36227">MVIEDPPKGKIIQWRVTHNILPTGKNIADRKENATSVCPFCDLEETQRHIFRKCQWASRIWRLTMLRPLFEMGENLSCGSWLCEMMEKVNNELVEQMGLILWYLCNECNNQMFNNKKLEEWEVVGNSLNHWDEFKSYYTKEMQEEEKQIGKLIWTKPPLGWDKINVDAATFAGRGSGFIVVVRNDAGHFQAAAIRRERTQWPLEIAELRAMQFGSTLAERLGLAPAIVESDCQTTILKMIGKETTKLEAGVVVGEMKEKAVAIGPIRWAFAKRECNRPTYTLAHLNCNWDSQEKWVGRPPVFLIPDLEHDALRT</sequence>
<reference evidence="3 4" key="1">
    <citation type="submission" date="2024-04" db="EMBL/GenBank/DDBJ databases">
        <authorList>
            <person name="Fracassetti M."/>
        </authorList>
    </citation>
    <scope>NUCLEOTIDE SEQUENCE [LARGE SCALE GENOMIC DNA]</scope>
</reference>
<evidence type="ECO:0000313" key="4">
    <source>
        <dbReference type="Proteomes" id="UP001497516"/>
    </source>
</evidence>
<dbReference type="EMBL" id="OZ034818">
    <property type="protein sequence ID" value="CAL1387772.1"/>
    <property type="molecule type" value="Genomic_DNA"/>
</dbReference>
<dbReference type="GO" id="GO:0004523">
    <property type="term" value="F:RNA-DNA hybrid ribonuclease activity"/>
    <property type="evidence" value="ECO:0007669"/>
    <property type="project" value="InterPro"/>
</dbReference>
<dbReference type="Pfam" id="PF13966">
    <property type="entry name" value="zf-RVT"/>
    <property type="match status" value="1"/>
</dbReference>
<feature type="domain" description="RNase H type-1" evidence="1">
    <location>
        <begin position="165"/>
        <end position="284"/>
    </location>
</feature>
<dbReference type="InterPro" id="IPR052929">
    <property type="entry name" value="RNase_H-like_EbsB-rel"/>
</dbReference>
<dbReference type="PANTHER" id="PTHR47074">
    <property type="entry name" value="BNAC02G40300D PROTEIN"/>
    <property type="match status" value="1"/>
</dbReference>
<keyword evidence="4" id="KW-1185">Reference proteome</keyword>
<dbReference type="Proteomes" id="UP001497516">
    <property type="component" value="Chromosome 5"/>
</dbReference>
<dbReference type="InterPro" id="IPR044730">
    <property type="entry name" value="RNase_H-like_dom_plant"/>
</dbReference>
<dbReference type="Pfam" id="PF13456">
    <property type="entry name" value="RVT_3"/>
    <property type="match status" value="1"/>
</dbReference>
<feature type="domain" description="Reverse transcriptase zinc-binding" evidence="2">
    <location>
        <begin position="6"/>
        <end position="61"/>
    </location>
</feature>
<dbReference type="InterPro" id="IPR002156">
    <property type="entry name" value="RNaseH_domain"/>
</dbReference>
<organism evidence="3 4">
    <name type="scientific">Linum trigynum</name>
    <dbReference type="NCBI Taxonomy" id="586398"/>
    <lineage>
        <taxon>Eukaryota</taxon>
        <taxon>Viridiplantae</taxon>
        <taxon>Streptophyta</taxon>
        <taxon>Embryophyta</taxon>
        <taxon>Tracheophyta</taxon>
        <taxon>Spermatophyta</taxon>
        <taxon>Magnoliopsida</taxon>
        <taxon>eudicotyledons</taxon>
        <taxon>Gunneridae</taxon>
        <taxon>Pentapetalae</taxon>
        <taxon>rosids</taxon>
        <taxon>fabids</taxon>
        <taxon>Malpighiales</taxon>
        <taxon>Linaceae</taxon>
        <taxon>Linum</taxon>
    </lineage>
</organism>
<protein>
    <recommendedName>
        <fullName evidence="5">Reverse transcriptase zinc-binding domain-containing protein</fullName>
    </recommendedName>
</protein>
<proteinExistence type="predicted"/>
<evidence type="ECO:0000259" key="2">
    <source>
        <dbReference type="Pfam" id="PF13966"/>
    </source>
</evidence>
<accession>A0AAV2EPZ5</accession>